<dbReference type="STRING" id="1612624.ADU59_18270"/>
<name>A0A1C7NZ21_9HYPH</name>
<evidence type="ECO:0000313" key="2">
    <source>
        <dbReference type="EMBL" id="OBZ94229.1"/>
    </source>
</evidence>
<sequence length="48" mass="5165">MNRNALYMVIGGLAVLVVVLGIYVYDKESKPDGVELKIGQGGISIQEN</sequence>
<comment type="caution">
    <text evidence="2">The sequence shown here is derived from an EMBL/GenBank/DDBJ whole genome shotgun (WGS) entry which is preliminary data.</text>
</comment>
<protein>
    <submittedName>
        <fullName evidence="2">Membrane protein</fullName>
    </submittedName>
</protein>
<organism evidence="2 3">
    <name type="scientific">Pararhizobium polonicum</name>
    <dbReference type="NCBI Taxonomy" id="1612624"/>
    <lineage>
        <taxon>Bacteria</taxon>
        <taxon>Pseudomonadati</taxon>
        <taxon>Pseudomonadota</taxon>
        <taxon>Alphaproteobacteria</taxon>
        <taxon>Hyphomicrobiales</taxon>
        <taxon>Rhizobiaceae</taxon>
        <taxon>Rhizobium/Agrobacterium group</taxon>
        <taxon>Pararhizobium</taxon>
    </lineage>
</organism>
<dbReference type="Proteomes" id="UP000093111">
    <property type="component" value="Unassembled WGS sequence"/>
</dbReference>
<dbReference type="RefSeq" id="WP_099050866.1">
    <property type="nucleotide sequence ID" value="NZ_LGLV01000011.1"/>
</dbReference>
<keyword evidence="1" id="KW-0812">Transmembrane</keyword>
<dbReference type="EMBL" id="LGLV01000011">
    <property type="protein sequence ID" value="OBZ94229.1"/>
    <property type="molecule type" value="Genomic_DNA"/>
</dbReference>
<gene>
    <name evidence="2" type="ORF">ADU59_18270</name>
</gene>
<accession>A0A1C7NZ21</accession>
<proteinExistence type="predicted"/>
<evidence type="ECO:0000256" key="1">
    <source>
        <dbReference type="SAM" id="Phobius"/>
    </source>
</evidence>
<feature type="transmembrane region" description="Helical" evidence="1">
    <location>
        <begin position="6"/>
        <end position="25"/>
    </location>
</feature>
<reference evidence="2 3" key="1">
    <citation type="journal article" date="2016" name="Syst. Appl. Microbiol.">
        <title>Pararhizobium polonicum sp. nov. isolated from tumors on stone fruit rootstocks.</title>
        <authorList>
            <person name="Pulawska J."/>
            <person name="Kuzmanovic N."/>
            <person name="Willems A."/>
            <person name="Pothier J.F."/>
        </authorList>
    </citation>
    <scope>NUCLEOTIDE SEQUENCE [LARGE SCALE GENOMIC DNA]</scope>
    <source>
        <strain evidence="2 3">F5.1</strain>
    </source>
</reference>
<keyword evidence="3" id="KW-1185">Reference proteome</keyword>
<keyword evidence="1" id="KW-1133">Transmembrane helix</keyword>
<keyword evidence="1" id="KW-0472">Membrane</keyword>
<dbReference type="AlphaFoldDB" id="A0A1C7NZ21"/>
<evidence type="ECO:0000313" key="3">
    <source>
        <dbReference type="Proteomes" id="UP000093111"/>
    </source>
</evidence>